<dbReference type="PATRIC" id="fig|483937.3.peg.5255"/>
<dbReference type="InterPro" id="IPR016032">
    <property type="entry name" value="Sig_transdc_resp-reg_C-effctor"/>
</dbReference>
<dbReference type="SMART" id="SM00862">
    <property type="entry name" value="Trans_reg_C"/>
    <property type="match status" value="1"/>
</dbReference>
<gene>
    <name evidence="6" type="ORF">AMQ84_26245</name>
</gene>
<sequence length="118" mass="13964">MKINFNSIRILEEVIVGKNLSFHFAGHYIVRNGEVNLLTLTENKLLVFFITNIGKRISIKEIIKYMEKHSLYCSEQNLYVYISRLRKKLENDPKNPEFLINMRPGYIFLLENSNEHTT</sequence>
<dbReference type="SUPFAM" id="SSF46894">
    <property type="entry name" value="C-terminal effector domain of the bipartite response regulators"/>
    <property type="match status" value="1"/>
</dbReference>
<dbReference type="InterPro" id="IPR001867">
    <property type="entry name" value="OmpR/PhoB-type_DNA-bd"/>
</dbReference>
<evidence type="ECO:0000256" key="2">
    <source>
        <dbReference type="ARBA" id="ARBA00023125"/>
    </source>
</evidence>
<dbReference type="Proteomes" id="UP000070475">
    <property type="component" value="Unassembled WGS sequence"/>
</dbReference>
<comment type="caution">
    <text evidence="6">The sequence shown here is derived from an EMBL/GenBank/DDBJ whole genome shotgun (WGS) entry which is preliminary data.</text>
</comment>
<dbReference type="GO" id="GO:0006355">
    <property type="term" value="P:regulation of DNA-templated transcription"/>
    <property type="evidence" value="ECO:0007669"/>
    <property type="project" value="InterPro"/>
</dbReference>
<dbReference type="Gene3D" id="1.10.10.10">
    <property type="entry name" value="Winged helix-like DNA-binding domain superfamily/Winged helix DNA-binding domain"/>
    <property type="match status" value="1"/>
</dbReference>
<keyword evidence="1" id="KW-0805">Transcription regulation</keyword>
<dbReference type="AlphaFoldDB" id="A0A132TLG1"/>
<evidence type="ECO:0000256" key="1">
    <source>
        <dbReference type="ARBA" id="ARBA00023015"/>
    </source>
</evidence>
<feature type="domain" description="OmpR/PhoB-type" evidence="5">
    <location>
        <begin position="12"/>
        <end position="110"/>
    </location>
</feature>
<evidence type="ECO:0000313" key="6">
    <source>
        <dbReference type="EMBL" id="KWX72182.1"/>
    </source>
</evidence>
<reference evidence="6 7" key="1">
    <citation type="submission" date="2015-08" db="EMBL/GenBank/DDBJ databases">
        <title>Genomes of Paenibacillus riograndensis.</title>
        <authorList>
            <person name="Sant'Anna F.H."/>
            <person name="Souza R."/>
            <person name="Ambrosini A."/>
            <person name="Bach E."/>
            <person name="Fernandes G."/>
            <person name="Balsanelli E."/>
            <person name="Baura V.A."/>
            <person name="Pedrosa F.O."/>
            <person name="Souza E.M."/>
            <person name="Passaglia L."/>
        </authorList>
    </citation>
    <scope>NUCLEOTIDE SEQUENCE [LARGE SCALE GENOMIC DNA]</scope>
    <source>
        <strain evidence="6 7">CAS34</strain>
    </source>
</reference>
<dbReference type="Pfam" id="PF00486">
    <property type="entry name" value="Trans_reg_C"/>
    <property type="match status" value="1"/>
</dbReference>
<dbReference type="GO" id="GO:0003677">
    <property type="term" value="F:DNA binding"/>
    <property type="evidence" value="ECO:0007669"/>
    <property type="project" value="UniProtKB-UniRule"/>
</dbReference>
<evidence type="ECO:0000256" key="4">
    <source>
        <dbReference type="PROSITE-ProRule" id="PRU01091"/>
    </source>
</evidence>
<dbReference type="InterPro" id="IPR036388">
    <property type="entry name" value="WH-like_DNA-bd_sf"/>
</dbReference>
<dbReference type="EMBL" id="LIRB01000145">
    <property type="protein sequence ID" value="KWX72182.1"/>
    <property type="molecule type" value="Genomic_DNA"/>
</dbReference>
<dbReference type="OrthoDB" id="2666554at2"/>
<evidence type="ECO:0000256" key="3">
    <source>
        <dbReference type="ARBA" id="ARBA00023163"/>
    </source>
</evidence>
<dbReference type="PROSITE" id="PS51755">
    <property type="entry name" value="OMPR_PHOB"/>
    <property type="match status" value="1"/>
</dbReference>
<feature type="DNA-binding region" description="OmpR/PhoB-type" evidence="4">
    <location>
        <begin position="12"/>
        <end position="110"/>
    </location>
</feature>
<evidence type="ECO:0000259" key="5">
    <source>
        <dbReference type="PROSITE" id="PS51755"/>
    </source>
</evidence>
<proteinExistence type="predicted"/>
<dbReference type="CDD" id="cd00383">
    <property type="entry name" value="trans_reg_C"/>
    <property type="match status" value="1"/>
</dbReference>
<protein>
    <recommendedName>
        <fullName evidence="5">OmpR/PhoB-type domain-containing protein</fullName>
    </recommendedName>
</protein>
<keyword evidence="7" id="KW-1185">Reference proteome</keyword>
<dbReference type="GO" id="GO:0000160">
    <property type="term" value="P:phosphorelay signal transduction system"/>
    <property type="evidence" value="ECO:0007669"/>
    <property type="project" value="InterPro"/>
</dbReference>
<evidence type="ECO:0000313" key="7">
    <source>
        <dbReference type="Proteomes" id="UP000070475"/>
    </source>
</evidence>
<name>A0A132TLG1_9BACL</name>
<keyword evidence="2 4" id="KW-0238">DNA-binding</keyword>
<accession>A0A132TLG1</accession>
<keyword evidence="3" id="KW-0804">Transcription</keyword>
<dbReference type="RefSeq" id="WP_060862766.1">
    <property type="nucleotide sequence ID" value="NZ_LIRB01000145.1"/>
</dbReference>
<organism evidence="6 7">
    <name type="scientific">Paenibacillus riograndensis</name>
    <dbReference type="NCBI Taxonomy" id="483937"/>
    <lineage>
        <taxon>Bacteria</taxon>
        <taxon>Bacillati</taxon>
        <taxon>Bacillota</taxon>
        <taxon>Bacilli</taxon>
        <taxon>Bacillales</taxon>
        <taxon>Paenibacillaceae</taxon>
        <taxon>Paenibacillus</taxon>
        <taxon>Paenibacillus sonchi group</taxon>
    </lineage>
</organism>